<keyword evidence="8" id="KW-0375">Hydrogen ion transport</keyword>
<dbReference type="InterPro" id="IPR035908">
    <property type="entry name" value="F0_ATP_A_sf"/>
</dbReference>
<keyword evidence="12 15" id="KW-0472">Membrane</keyword>
<dbReference type="EMBL" id="RWIC01000589">
    <property type="protein sequence ID" value="TKC41968.1"/>
    <property type="molecule type" value="Genomic_DNA"/>
</dbReference>
<dbReference type="SUPFAM" id="SSF81336">
    <property type="entry name" value="F1F0 ATP synthase subunit A"/>
    <property type="match status" value="1"/>
</dbReference>
<dbReference type="GO" id="GO:0006754">
    <property type="term" value="P:ATP biosynthetic process"/>
    <property type="evidence" value="ECO:0007669"/>
    <property type="project" value="UniProtKB-KW"/>
</dbReference>
<feature type="transmembrane region" description="Helical" evidence="15">
    <location>
        <begin position="141"/>
        <end position="162"/>
    </location>
</feature>
<evidence type="ECO:0000256" key="15">
    <source>
        <dbReference type="SAM" id="Phobius"/>
    </source>
</evidence>
<evidence type="ECO:0000256" key="3">
    <source>
        <dbReference type="ARBA" id="ARBA00010581"/>
    </source>
</evidence>
<dbReference type="GO" id="GO:0004129">
    <property type="term" value="F:cytochrome-c oxidase activity"/>
    <property type="evidence" value="ECO:0007669"/>
    <property type="project" value="UniProtKB-EC"/>
</dbReference>
<dbReference type="GO" id="GO:0045259">
    <property type="term" value="C:proton-transporting ATP synthase complex"/>
    <property type="evidence" value="ECO:0007669"/>
    <property type="project" value="UniProtKB-KW"/>
</dbReference>
<dbReference type="InterPro" id="IPR024791">
    <property type="entry name" value="Cyt_c/ubiquinol_Oxase_su3"/>
</dbReference>
<evidence type="ECO:0000256" key="14">
    <source>
        <dbReference type="RuleBase" id="RU003375"/>
    </source>
</evidence>
<dbReference type="InterPro" id="IPR023011">
    <property type="entry name" value="ATP_synth_F0_asu_AS"/>
</dbReference>
<keyword evidence="7 14" id="KW-0812">Transmembrane</keyword>
<comment type="similarity">
    <text evidence="2">Belongs to the ATPase A chain family.</text>
</comment>
<feature type="transmembrane region" description="Helical" evidence="15">
    <location>
        <begin position="227"/>
        <end position="247"/>
    </location>
</feature>
<dbReference type="CDD" id="cd01665">
    <property type="entry name" value="Cyt_c_Oxidase_III"/>
    <property type="match status" value="1"/>
</dbReference>
<dbReference type="Gene3D" id="1.20.58.1610">
    <property type="entry name" value="NADH:ubiquinone/plastoquinone oxidoreductase, chain 3"/>
    <property type="match status" value="1"/>
</dbReference>
<dbReference type="Proteomes" id="UP000308365">
    <property type="component" value="Unassembled WGS sequence"/>
</dbReference>
<proteinExistence type="inferred from homology"/>
<sequence length="248" mass="27305">FRNKTKAFLAHFLAQGTPTPLIPVLPVYLAGTLAVRLTANITAGHVLIHLIGGPISALRSINTITAFITFPMYLPSYDDEMLFEKAPSKAITHQSRVLGANRHSPSKPPRAAASQHFCAISLWVSITWAHHSLMEGNRKHILQALFITIALGVYFTLLQALGYCEAPFTISDGVYGSTFFMATGFHGLHIIIGSTFLILNMYAEKTSPYECGFDLIGSARLPFSIKYFLVAITFLLFHLEIALLLPLL</sequence>
<dbReference type="AlphaFoldDB" id="A0A4U1EYR9"/>
<dbReference type="GO" id="GO:0006123">
    <property type="term" value="P:mitochondrial electron transport, cytochrome c to oxygen"/>
    <property type="evidence" value="ECO:0007669"/>
    <property type="project" value="TreeGrafter"/>
</dbReference>
<dbReference type="Gene3D" id="1.20.120.220">
    <property type="entry name" value="ATP synthase, F0 complex, subunit A"/>
    <property type="match status" value="1"/>
</dbReference>
<evidence type="ECO:0000256" key="7">
    <source>
        <dbReference type="ARBA" id="ARBA00022692"/>
    </source>
</evidence>
<evidence type="ECO:0000256" key="6">
    <source>
        <dbReference type="ARBA" id="ARBA00022547"/>
    </source>
</evidence>
<feature type="transmembrane region" description="Helical" evidence="15">
    <location>
        <begin position="174"/>
        <end position="199"/>
    </location>
</feature>
<dbReference type="InterPro" id="IPR035973">
    <property type="entry name" value="Cyt_c_oxidase_su3-like_sf"/>
</dbReference>
<keyword evidence="5" id="KW-0813">Transport</keyword>
<evidence type="ECO:0000313" key="17">
    <source>
        <dbReference type="EMBL" id="TKC41968.1"/>
    </source>
</evidence>
<dbReference type="InterPro" id="IPR000298">
    <property type="entry name" value="Cyt_c_oxidase-like_su3"/>
</dbReference>
<dbReference type="InterPro" id="IPR038430">
    <property type="entry name" value="NDAH_ubi_oxred_su3_sf"/>
</dbReference>
<gene>
    <name evidence="17" type="ORF">EI555_003222</name>
</gene>
<keyword evidence="13" id="KW-0066">ATP synthesis</keyword>
<evidence type="ECO:0000256" key="2">
    <source>
        <dbReference type="ARBA" id="ARBA00006810"/>
    </source>
</evidence>
<dbReference type="SUPFAM" id="SSF81452">
    <property type="entry name" value="Cytochrome c oxidase subunit III-like"/>
    <property type="match status" value="1"/>
</dbReference>
<keyword evidence="6" id="KW-0138">CF(0)</keyword>
<comment type="similarity">
    <text evidence="3 14">Belongs to the cytochrome c oxidase subunit 3 family.</text>
</comment>
<dbReference type="PROSITE" id="PS00449">
    <property type="entry name" value="ATPASE_A"/>
    <property type="match status" value="1"/>
</dbReference>
<name>A0A4U1EYR9_MONMO</name>
<dbReference type="InterPro" id="IPR033945">
    <property type="entry name" value="Cyt_c_oxase_su3_dom"/>
</dbReference>
<evidence type="ECO:0000256" key="5">
    <source>
        <dbReference type="ARBA" id="ARBA00022448"/>
    </source>
</evidence>
<evidence type="ECO:0000259" key="16">
    <source>
        <dbReference type="PROSITE" id="PS50253"/>
    </source>
</evidence>
<evidence type="ECO:0000256" key="8">
    <source>
        <dbReference type="ARBA" id="ARBA00022781"/>
    </source>
</evidence>
<keyword evidence="14" id="KW-0496">Mitochondrion</keyword>
<comment type="subcellular location">
    <subcellularLocation>
        <location evidence="1">Membrane</location>
        <topology evidence="1">Multi-pass membrane protein</topology>
    </subcellularLocation>
</comment>
<evidence type="ECO:0000256" key="11">
    <source>
        <dbReference type="ARBA" id="ARBA00023065"/>
    </source>
</evidence>
<evidence type="ECO:0000256" key="4">
    <source>
        <dbReference type="ARBA" id="ARBA00015944"/>
    </source>
</evidence>
<dbReference type="GO" id="GO:0005739">
    <property type="term" value="C:mitochondrion"/>
    <property type="evidence" value="ECO:0007669"/>
    <property type="project" value="TreeGrafter"/>
</dbReference>
<dbReference type="Pfam" id="PF00510">
    <property type="entry name" value="COX3"/>
    <property type="match status" value="1"/>
</dbReference>
<evidence type="ECO:0000256" key="1">
    <source>
        <dbReference type="ARBA" id="ARBA00004141"/>
    </source>
</evidence>
<dbReference type="GO" id="GO:0008137">
    <property type="term" value="F:NADH dehydrogenase (ubiquinone) activity"/>
    <property type="evidence" value="ECO:0007669"/>
    <property type="project" value="UniProtKB-EC"/>
</dbReference>
<protein>
    <recommendedName>
        <fullName evidence="4 14">Cytochrome c oxidase subunit 3</fullName>
    </recommendedName>
</protein>
<feature type="transmembrane region" description="Helical" evidence="15">
    <location>
        <begin position="20"/>
        <end position="39"/>
    </location>
</feature>
<evidence type="ECO:0000256" key="9">
    <source>
        <dbReference type="ARBA" id="ARBA00022967"/>
    </source>
</evidence>
<comment type="caution">
    <text evidence="17">The sequence shown here is derived from an EMBL/GenBank/DDBJ whole genome shotgun (WGS) entry which is preliminary data.</text>
</comment>
<comment type="function">
    <text evidence="14">Component of the cytochrome c oxidase, the last enzyme in the mitochondrial electron transport chain which drives oxidative phosphorylation. The respiratory chain contains 3 multisubunit complexes succinate dehydrogenase (complex II, CII), ubiquinol-cytochrome c oxidoreductase (cytochrome b-c1 complex, complex III, CIII) and cytochrome c oxidase (complex IV, CIV), that cooperate to transfer electrons derived from NADH and succinate to molecular oxygen, creating an electrochemical gradient over the inner membrane that drives transmembrane transport and the ATP synthase. Cytochrome c oxidase is the component of the respiratory chain that catalyzes the reduction of oxygen to water. Electrons originating from reduced cytochrome c in the intermembrane space (IMS) are transferred via the dinuclear copper A center (CU(A)) of subunit 2 and heme A of subunit 1 to the active site in subunit 1, a binuclear center (BNC) formed by heme A3 and copper B (CU(B)). The BNC reduces molecular oxygen to 2 water molecules using 4 electrons from cytochrome c in the IMS and 4 protons from the mitochondrial matrix.</text>
</comment>
<feature type="transmembrane region" description="Helical" evidence="15">
    <location>
        <begin position="111"/>
        <end position="129"/>
    </location>
</feature>
<dbReference type="PROSITE" id="PS50253">
    <property type="entry name" value="COX3"/>
    <property type="match status" value="1"/>
</dbReference>
<evidence type="ECO:0000256" key="10">
    <source>
        <dbReference type="ARBA" id="ARBA00022989"/>
    </source>
</evidence>
<feature type="domain" description="Heme-copper oxidase subunit III family profile" evidence="16">
    <location>
        <begin position="124"/>
        <end position="248"/>
    </location>
</feature>
<feature type="transmembrane region" description="Helical" evidence="15">
    <location>
        <begin position="46"/>
        <end position="74"/>
    </location>
</feature>
<evidence type="ECO:0000313" key="18">
    <source>
        <dbReference type="Proteomes" id="UP000308365"/>
    </source>
</evidence>
<evidence type="ECO:0000256" key="13">
    <source>
        <dbReference type="ARBA" id="ARBA00023310"/>
    </source>
</evidence>
<feature type="non-terminal residue" evidence="17">
    <location>
        <position position="1"/>
    </location>
</feature>
<keyword evidence="9" id="KW-1278">Translocase</keyword>
<dbReference type="PANTHER" id="PTHR11403">
    <property type="entry name" value="CYTOCHROME C OXIDASE SUBUNIT III"/>
    <property type="match status" value="1"/>
</dbReference>
<dbReference type="PANTHER" id="PTHR11403:SF7">
    <property type="entry name" value="CYTOCHROME C OXIDASE SUBUNIT 3"/>
    <property type="match status" value="1"/>
</dbReference>
<keyword evidence="11" id="KW-0406">Ion transport</keyword>
<organism evidence="17 18">
    <name type="scientific">Monodon monoceros</name>
    <name type="common">Narwhal</name>
    <name type="synonym">Ceratodon monodon</name>
    <dbReference type="NCBI Taxonomy" id="40151"/>
    <lineage>
        <taxon>Eukaryota</taxon>
        <taxon>Metazoa</taxon>
        <taxon>Chordata</taxon>
        <taxon>Craniata</taxon>
        <taxon>Vertebrata</taxon>
        <taxon>Euteleostomi</taxon>
        <taxon>Mammalia</taxon>
        <taxon>Eutheria</taxon>
        <taxon>Laurasiatheria</taxon>
        <taxon>Artiodactyla</taxon>
        <taxon>Whippomorpha</taxon>
        <taxon>Cetacea</taxon>
        <taxon>Odontoceti</taxon>
        <taxon>Monodontidae</taxon>
        <taxon>Monodon</taxon>
    </lineage>
</organism>
<evidence type="ECO:0000256" key="12">
    <source>
        <dbReference type="ARBA" id="ARBA00023136"/>
    </source>
</evidence>
<keyword evidence="10 15" id="KW-1133">Transmembrane helix</keyword>
<accession>A0A4U1EYR9</accession>
<reference evidence="18" key="1">
    <citation type="journal article" date="2019" name="IScience">
        <title>Narwhal Genome Reveals Long-Term Low Genetic Diversity despite Current Large Abundance Size.</title>
        <authorList>
            <person name="Westbury M.V."/>
            <person name="Petersen B."/>
            <person name="Garde E."/>
            <person name="Heide-Jorgensen M.P."/>
            <person name="Lorenzen E.D."/>
        </authorList>
    </citation>
    <scope>NUCLEOTIDE SEQUENCE [LARGE SCALE GENOMIC DNA]</scope>
</reference>